<feature type="transmembrane region" description="Helical" evidence="6">
    <location>
        <begin position="255"/>
        <end position="273"/>
    </location>
</feature>
<feature type="compositionally biased region" description="Acidic residues" evidence="7">
    <location>
        <begin position="130"/>
        <end position="140"/>
    </location>
</feature>
<comment type="similarity">
    <text evidence="2 6">Belongs to the GDT1 family.</text>
</comment>
<dbReference type="Pfam" id="PF01169">
    <property type="entry name" value="GDT1"/>
    <property type="match status" value="2"/>
</dbReference>
<keyword evidence="3 6" id="KW-0812">Transmembrane</keyword>
<feature type="region of interest" description="Disordered" evidence="7">
    <location>
        <begin position="128"/>
        <end position="166"/>
    </location>
</feature>
<reference evidence="8 9" key="1">
    <citation type="submission" date="2018-10" db="EMBL/GenBank/DDBJ databases">
        <title>Complete genome sequence of Malassezia restricta CBS 7877.</title>
        <authorList>
            <person name="Morand S.C."/>
            <person name="Bertignac M."/>
            <person name="Iltis A."/>
            <person name="Kolder I."/>
            <person name="Pirovano W."/>
            <person name="Jourdain R."/>
            <person name="Clavaud C."/>
        </authorList>
    </citation>
    <scope>NUCLEOTIDE SEQUENCE [LARGE SCALE GENOMIC DNA]</scope>
    <source>
        <strain evidence="8 9">CBS 7877</strain>
    </source>
</reference>
<evidence type="ECO:0000256" key="5">
    <source>
        <dbReference type="ARBA" id="ARBA00023136"/>
    </source>
</evidence>
<dbReference type="OrthoDB" id="442680at2759"/>
<dbReference type="PANTHER" id="PTHR12608">
    <property type="entry name" value="TRANSMEMBRANE PROTEIN HTP-1 RELATED"/>
    <property type="match status" value="1"/>
</dbReference>
<dbReference type="GO" id="GO:0005794">
    <property type="term" value="C:Golgi apparatus"/>
    <property type="evidence" value="ECO:0007669"/>
    <property type="project" value="TreeGrafter"/>
</dbReference>
<evidence type="ECO:0000256" key="1">
    <source>
        <dbReference type="ARBA" id="ARBA00004141"/>
    </source>
</evidence>
<evidence type="ECO:0000256" key="7">
    <source>
        <dbReference type="SAM" id="MobiDB-lite"/>
    </source>
</evidence>
<evidence type="ECO:0000313" key="9">
    <source>
        <dbReference type="Proteomes" id="UP000269793"/>
    </source>
</evidence>
<dbReference type="PANTHER" id="PTHR12608:SF1">
    <property type="entry name" value="TRANSMEMBRANE PROTEIN 165"/>
    <property type="match status" value="1"/>
</dbReference>
<sequence>MPTTVAREGLVPWAQSALMHMFLSKNDMYGLGKSFALTTLSEVGDKTFLVSAILAMRHSPVAVFWGCWVAMIIMSTLSSFMGAILPFLLTRRTAHWISALLFVGFGCMALYQGFTMEGDEINREWKETQEEIQEDEEEHEMQDWRSPSSASESGPYPPPPVTASRSPTEEAGVYLHVRDGLRNLCGLLFTPAFSQALTLSFLGEWGDRSQITTMILASTHRMSIVAIGTSLAHMVCILMAVTAGAFFASRIEVRHLTIAGAIIFLLFGVHAAYDAMYRPDPIPSMPRERHLQM</sequence>
<organism evidence="8 9">
    <name type="scientific">Malassezia restricta (strain ATCC 96810 / NBRC 103918 / CBS 7877)</name>
    <name type="common">Seborrheic dermatitis infection agent</name>
    <dbReference type="NCBI Taxonomy" id="425264"/>
    <lineage>
        <taxon>Eukaryota</taxon>
        <taxon>Fungi</taxon>
        <taxon>Dikarya</taxon>
        <taxon>Basidiomycota</taxon>
        <taxon>Ustilaginomycotina</taxon>
        <taxon>Malasseziomycetes</taxon>
        <taxon>Malasseziales</taxon>
        <taxon>Malasseziaceae</taxon>
        <taxon>Malassezia</taxon>
    </lineage>
</organism>
<dbReference type="InterPro" id="IPR001727">
    <property type="entry name" value="GDT1-like"/>
</dbReference>
<feature type="transmembrane region" description="Helical" evidence="6">
    <location>
        <begin position="94"/>
        <end position="114"/>
    </location>
</feature>
<comment type="subcellular location">
    <subcellularLocation>
        <location evidence="1 6">Membrane</location>
        <topology evidence="1 6">Multi-pass membrane protein</topology>
    </subcellularLocation>
</comment>
<dbReference type="GO" id="GO:0005384">
    <property type="term" value="F:manganese ion transmembrane transporter activity"/>
    <property type="evidence" value="ECO:0007669"/>
    <property type="project" value="TreeGrafter"/>
</dbReference>
<keyword evidence="4 6" id="KW-1133">Transmembrane helix</keyword>
<evidence type="ECO:0000256" key="4">
    <source>
        <dbReference type="ARBA" id="ARBA00022989"/>
    </source>
</evidence>
<keyword evidence="9" id="KW-1185">Reference proteome</keyword>
<dbReference type="STRING" id="425264.A0A3G2S7A2"/>
<evidence type="ECO:0000256" key="3">
    <source>
        <dbReference type="ARBA" id="ARBA00022692"/>
    </source>
</evidence>
<dbReference type="GO" id="GO:0000329">
    <property type="term" value="C:fungal-type vacuole membrane"/>
    <property type="evidence" value="ECO:0007669"/>
    <property type="project" value="TreeGrafter"/>
</dbReference>
<evidence type="ECO:0000256" key="2">
    <source>
        <dbReference type="ARBA" id="ARBA00009190"/>
    </source>
</evidence>
<keyword evidence="5 6" id="KW-0472">Membrane</keyword>
<accession>A0A3G2S7A2</accession>
<gene>
    <name evidence="8" type="primary">TMEM165</name>
    <name evidence="8" type="ORF">DNF11_3014</name>
</gene>
<dbReference type="VEuPathDB" id="FungiDB:DNF11_3014"/>
<protein>
    <recommendedName>
        <fullName evidence="6">GDT1 family protein</fullName>
    </recommendedName>
</protein>
<dbReference type="EMBL" id="CP033152">
    <property type="protein sequence ID" value="AYO43964.1"/>
    <property type="molecule type" value="Genomic_DNA"/>
</dbReference>
<dbReference type="AlphaFoldDB" id="A0A3G2S7A2"/>
<comment type="caution">
    <text evidence="6">Lacks conserved residue(s) required for the propagation of feature annotation.</text>
</comment>
<evidence type="ECO:0000256" key="6">
    <source>
        <dbReference type="RuleBase" id="RU365102"/>
    </source>
</evidence>
<dbReference type="GO" id="GO:0032472">
    <property type="term" value="P:Golgi calcium ion transport"/>
    <property type="evidence" value="ECO:0007669"/>
    <property type="project" value="TreeGrafter"/>
</dbReference>
<feature type="transmembrane region" description="Helical" evidence="6">
    <location>
        <begin position="62"/>
        <end position="88"/>
    </location>
</feature>
<dbReference type="GO" id="GO:0015085">
    <property type="term" value="F:calcium ion transmembrane transporter activity"/>
    <property type="evidence" value="ECO:0007669"/>
    <property type="project" value="TreeGrafter"/>
</dbReference>
<name>A0A3G2S7A2_MALR7</name>
<proteinExistence type="inferred from homology"/>
<evidence type="ECO:0000313" key="8">
    <source>
        <dbReference type="EMBL" id="AYO43964.1"/>
    </source>
</evidence>
<dbReference type="GO" id="GO:0032468">
    <property type="term" value="P:Golgi calcium ion homeostasis"/>
    <property type="evidence" value="ECO:0007669"/>
    <property type="project" value="TreeGrafter"/>
</dbReference>
<dbReference type="Proteomes" id="UP000269793">
    <property type="component" value="Chromosome V"/>
</dbReference>
<feature type="transmembrane region" description="Helical" evidence="6">
    <location>
        <begin position="222"/>
        <end position="248"/>
    </location>
</feature>